<sequence length="280" mass="31069">MSRIELAKIPSLTFYKDSYTTSRRKSPLPQLVCRGAPCKVYTPEVVRCVSLPGASGTDVDWNCEADLPESLRFGRVEVSCEGWSRPGDPYVLKGSCSLEYRLVHVPSVLRNPDSPLSSLRSYDLSTIIFSILWVAFLVFILYGFFLSCFRRNAASQTHRPPLPPRPRPGSSSGGWFPGGMDDDYTPPPPYSKNPTGANEGWRPGFWTGAALGGIANHLFNRRQAETRPTTWDWEREQPRFPIFGGRRTAPPPTQPDDRGEGSSNLGAIRRSTGFGGSNVR</sequence>
<gene>
    <name evidence="16" type="primary">saraf</name>
    <name evidence="16" type="ORF">Hypma_006614</name>
</gene>
<dbReference type="EMBL" id="LUEZ02000040">
    <property type="protein sequence ID" value="RDB26261.1"/>
    <property type="molecule type" value="Genomic_DNA"/>
</dbReference>
<evidence type="ECO:0000313" key="16">
    <source>
        <dbReference type="EMBL" id="RDB26261.1"/>
    </source>
</evidence>
<keyword evidence="10 15" id="KW-1133">Transmembrane helix</keyword>
<evidence type="ECO:0000256" key="3">
    <source>
        <dbReference type="ARBA" id="ARBA00016584"/>
    </source>
</evidence>
<dbReference type="Proteomes" id="UP000076154">
    <property type="component" value="Unassembled WGS sequence"/>
</dbReference>
<keyword evidence="5" id="KW-0109">Calcium transport</keyword>
<comment type="caution">
    <text evidence="16">The sequence shown here is derived from an EMBL/GenBank/DDBJ whole genome shotgun (WGS) entry which is preliminary data.</text>
</comment>
<keyword evidence="7" id="KW-0732">Signal</keyword>
<evidence type="ECO:0000256" key="12">
    <source>
        <dbReference type="ARBA" id="ARBA00023136"/>
    </source>
</evidence>
<keyword evidence="11" id="KW-0406">Ion transport</keyword>
<organism evidence="16 17">
    <name type="scientific">Hypsizygus marmoreus</name>
    <name type="common">White beech mushroom</name>
    <name type="synonym">Agaricus marmoreus</name>
    <dbReference type="NCBI Taxonomy" id="39966"/>
    <lineage>
        <taxon>Eukaryota</taxon>
        <taxon>Fungi</taxon>
        <taxon>Dikarya</taxon>
        <taxon>Basidiomycota</taxon>
        <taxon>Agaricomycotina</taxon>
        <taxon>Agaricomycetes</taxon>
        <taxon>Agaricomycetidae</taxon>
        <taxon>Agaricales</taxon>
        <taxon>Tricholomatineae</taxon>
        <taxon>Lyophyllaceae</taxon>
        <taxon>Hypsizygus</taxon>
    </lineage>
</organism>
<reference evidence="16" key="1">
    <citation type="submission" date="2018-04" db="EMBL/GenBank/DDBJ databases">
        <title>Whole genome sequencing of Hypsizygus marmoreus.</title>
        <authorList>
            <person name="Choi I.-G."/>
            <person name="Min B."/>
            <person name="Kim J.-G."/>
            <person name="Kim S."/>
            <person name="Oh Y.-L."/>
            <person name="Kong W.-S."/>
            <person name="Park H."/>
            <person name="Jeong J."/>
            <person name="Song E.-S."/>
        </authorList>
    </citation>
    <scope>NUCLEOTIDE SEQUENCE [LARGE SCALE GENOMIC DNA]</scope>
    <source>
        <strain evidence="16">51987-8</strain>
    </source>
</reference>
<evidence type="ECO:0000256" key="13">
    <source>
        <dbReference type="ARBA" id="ARBA00031116"/>
    </source>
</evidence>
<dbReference type="PANTHER" id="PTHR15929">
    <property type="entry name" value="STORE-OPERATED CALCIUM ENTRY-ASSOCIATED REGULATORY FACTOR"/>
    <property type="match status" value="1"/>
</dbReference>
<evidence type="ECO:0000313" key="17">
    <source>
        <dbReference type="Proteomes" id="UP000076154"/>
    </source>
</evidence>
<evidence type="ECO:0000256" key="5">
    <source>
        <dbReference type="ARBA" id="ARBA00022568"/>
    </source>
</evidence>
<dbReference type="InParanoid" id="A0A369JV97"/>
<dbReference type="Pfam" id="PF06682">
    <property type="entry name" value="SARAF"/>
    <property type="match status" value="1"/>
</dbReference>
<dbReference type="OrthoDB" id="20303at2759"/>
<comment type="similarity">
    <text evidence="2">Belongs to the SARAF family.</text>
</comment>
<keyword evidence="6 15" id="KW-0812">Transmembrane</keyword>
<keyword evidence="8" id="KW-0256">Endoplasmic reticulum</keyword>
<keyword evidence="9" id="KW-0106">Calcium</keyword>
<evidence type="ECO:0000256" key="1">
    <source>
        <dbReference type="ARBA" id="ARBA00004115"/>
    </source>
</evidence>
<dbReference type="GO" id="GO:0005789">
    <property type="term" value="C:endoplasmic reticulum membrane"/>
    <property type="evidence" value="ECO:0007669"/>
    <property type="project" value="UniProtKB-SubCell"/>
</dbReference>
<proteinExistence type="inferred from homology"/>
<evidence type="ECO:0000256" key="6">
    <source>
        <dbReference type="ARBA" id="ARBA00022692"/>
    </source>
</evidence>
<feature type="transmembrane region" description="Helical" evidence="15">
    <location>
        <begin position="127"/>
        <end position="149"/>
    </location>
</feature>
<dbReference type="AlphaFoldDB" id="A0A369JV97"/>
<evidence type="ECO:0000256" key="11">
    <source>
        <dbReference type="ARBA" id="ARBA00023065"/>
    </source>
</evidence>
<evidence type="ECO:0000256" key="10">
    <source>
        <dbReference type="ARBA" id="ARBA00022989"/>
    </source>
</evidence>
<keyword evidence="4" id="KW-0813">Transport</keyword>
<protein>
    <recommendedName>
        <fullName evidence="3">Store-operated calcium entry-associated regulatory factor</fullName>
    </recommendedName>
    <alternativeName>
        <fullName evidence="13">Transmembrane protein 66</fullName>
    </alternativeName>
</protein>
<evidence type="ECO:0000256" key="14">
    <source>
        <dbReference type="SAM" id="MobiDB-lite"/>
    </source>
</evidence>
<dbReference type="InterPro" id="IPR009567">
    <property type="entry name" value="SARAF"/>
</dbReference>
<dbReference type="PANTHER" id="PTHR15929:SF0">
    <property type="entry name" value="STORE-OPERATED CALCIUM ENTRY-ASSOCIATED REGULATORY FACTOR"/>
    <property type="match status" value="1"/>
</dbReference>
<feature type="region of interest" description="Disordered" evidence="14">
    <location>
        <begin position="236"/>
        <end position="280"/>
    </location>
</feature>
<keyword evidence="17" id="KW-1185">Reference proteome</keyword>
<accession>A0A369JV97</accession>
<dbReference type="GO" id="GO:0006816">
    <property type="term" value="P:calcium ion transport"/>
    <property type="evidence" value="ECO:0007669"/>
    <property type="project" value="UniProtKB-KW"/>
</dbReference>
<evidence type="ECO:0000256" key="2">
    <source>
        <dbReference type="ARBA" id="ARBA00006833"/>
    </source>
</evidence>
<evidence type="ECO:0000256" key="7">
    <source>
        <dbReference type="ARBA" id="ARBA00022729"/>
    </source>
</evidence>
<feature type="region of interest" description="Disordered" evidence="14">
    <location>
        <begin position="155"/>
        <end position="198"/>
    </location>
</feature>
<dbReference type="GO" id="GO:2001256">
    <property type="term" value="P:regulation of store-operated calcium entry"/>
    <property type="evidence" value="ECO:0007669"/>
    <property type="project" value="InterPro"/>
</dbReference>
<comment type="subcellular location">
    <subcellularLocation>
        <location evidence="1">Endoplasmic reticulum membrane</location>
        <topology evidence="1">Single-pass type I membrane protein</topology>
    </subcellularLocation>
</comment>
<keyword evidence="12 15" id="KW-0472">Membrane</keyword>
<name>A0A369JV97_HYPMA</name>
<evidence type="ECO:0000256" key="4">
    <source>
        <dbReference type="ARBA" id="ARBA00022448"/>
    </source>
</evidence>
<evidence type="ECO:0000256" key="15">
    <source>
        <dbReference type="SAM" id="Phobius"/>
    </source>
</evidence>
<evidence type="ECO:0000256" key="8">
    <source>
        <dbReference type="ARBA" id="ARBA00022824"/>
    </source>
</evidence>
<evidence type="ECO:0000256" key="9">
    <source>
        <dbReference type="ARBA" id="ARBA00022837"/>
    </source>
</evidence>
<dbReference type="STRING" id="39966.A0A369JV97"/>